<organism evidence="2 3">
    <name type="scientific">Microbaculum marinum</name>
    <dbReference type="NCBI Taxonomy" id="1764581"/>
    <lineage>
        <taxon>Bacteria</taxon>
        <taxon>Pseudomonadati</taxon>
        <taxon>Pseudomonadota</taxon>
        <taxon>Alphaproteobacteria</taxon>
        <taxon>Hyphomicrobiales</taxon>
        <taxon>Tepidamorphaceae</taxon>
        <taxon>Microbaculum</taxon>
    </lineage>
</organism>
<evidence type="ECO:0000256" key="1">
    <source>
        <dbReference type="SAM" id="MobiDB-lite"/>
    </source>
</evidence>
<dbReference type="RefSeq" id="WP_340331096.1">
    <property type="nucleotide sequence ID" value="NZ_JAZHOF010000007.1"/>
</dbReference>
<dbReference type="Proteomes" id="UP001378188">
    <property type="component" value="Unassembled WGS sequence"/>
</dbReference>
<sequence length="71" mass="7783">MARLRKNQNTSKQNKHLDGIPASDAVEYLSGVLPEMIQLAERAGLDLVAYLLKMADDAAREEAATAKRTGR</sequence>
<proteinExistence type="predicted"/>
<evidence type="ECO:0000313" key="2">
    <source>
        <dbReference type="EMBL" id="MEJ8573405.1"/>
    </source>
</evidence>
<gene>
    <name evidence="2" type="ORF">V3328_18090</name>
</gene>
<feature type="region of interest" description="Disordered" evidence="1">
    <location>
        <begin position="1"/>
        <end position="20"/>
    </location>
</feature>
<reference evidence="2 3" key="1">
    <citation type="submission" date="2024-02" db="EMBL/GenBank/DDBJ databases">
        <title>Genome analysis and characterization of Microbaculum marinisediminis sp. nov., isolated from marine sediment.</title>
        <authorList>
            <person name="Du Z.-J."/>
            <person name="Ye Y.-Q."/>
            <person name="Zhang Z.-R."/>
            <person name="Yuan S.-M."/>
            <person name="Zhang X.-Y."/>
        </authorList>
    </citation>
    <scope>NUCLEOTIDE SEQUENCE [LARGE SCALE GENOMIC DNA]</scope>
    <source>
        <strain evidence="2 3">SDUM1044001</strain>
    </source>
</reference>
<evidence type="ECO:0000313" key="3">
    <source>
        <dbReference type="Proteomes" id="UP001378188"/>
    </source>
</evidence>
<dbReference type="AlphaFoldDB" id="A0AAW9RWY3"/>
<dbReference type="EMBL" id="JAZHOF010000007">
    <property type="protein sequence ID" value="MEJ8573405.1"/>
    <property type="molecule type" value="Genomic_DNA"/>
</dbReference>
<keyword evidence="3" id="KW-1185">Reference proteome</keyword>
<protein>
    <submittedName>
        <fullName evidence="2">Uncharacterized protein</fullName>
    </submittedName>
</protein>
<name>A0AAW9RWY3_9HYPH</name>
<comment type="caution">
    <text evidence="2">The sequence shown here is derived from an EMBL/GenBank/DDBJ whole genome shotgun (WGS) entry which is preliminary data.</text>
</comment>
<accession>A0AAW9RWY3</accession>